<gene>
    <name evidence="3" type="ORF">CXZ10_16550</name>
</gene>
<comment type="caution">
    <text evidence="3">The sequence shown here is derived from an EMBL/GenBank/DDBJ whole genome shotgun (WGS) entry which is preliminary data.</text>
</comment>
<keyword evidence="4" id="KW-1185">Reference proteome</keyword>
<dbReference type="InterPro" id="IPR013024">
    <property type="entry name" value="GGCT-like"/>
</dbReference>
<dbReference type="EC" id="4.3.2.7" evidence="1"/>
<dbReference type="InterPro" id="IPR006840">
    <property type="entry name" value="ChaC"/>
</dbReference>
<evidence type="ECO:0000313" key="4">
    <source>
        <dbReference type="Proteomes" id="UP000233491"/>
    </source>
</evidence>
<keyword evidence="3" id="KW-0808">Transferase</keyword>
<organism evidence="3 4">
    <name type="scientific">Pleomorphomonas diazotrophica</name>
    <dbReference type="NCBI Taxonomy" id="1166257"/>
    <lineage>
        <taxon>Bacteria</taxon>
        <taxon>Pseudomonadati</taxon>
        <taxon>Pseudomonadota</taxon>
        <taxon>Alphaproteobacteria</taxon>
        <taxon>Hyphomicrobiales</taxon>
        <taxon>Pleomorphomonadaceae</taxon>
        <taxon>Pleomorphomonas</taxon>
    </lineage>
</organism>
<dbReference type="RefSeq" id="WP_101290467.1">
    <property type="nucleotide sequence ID" value="NZ_FOUQ01000002.1"/>
</dbReference>
<dbReference type="GO" id="GO:0005737">
    <property type="term" value="C:cytoplasm"/>
    <property type="evidence" value="ECO:0007669"/>
    <property type="project" value="TreeGrafter"/>
</dbReference>
<protein>
    <recommendedName>
        <fullName evidence="1">glutathione-specific gamma-glutamylcyclotransferase</fullName>
        <ecNumber evidence="1">4.3.2.7</ecNumber>
    </recommendedName>
</protein>
<evidence type="ECO:0000256" key="2">
    <source>
        <dbReference type="ARBA" id="ARBA00023239"/>
    </source>
</evidence>
<keyword evidence="2" id="KW-0456">Lyase</keyword>
<accession>A0A1I4RTT4</accession>
<dbReference type="GO" id="GO:0016740">
    <property type="term" value="F:transferase activity"/>
    <property type="evidence" value="ECO:0007669"/>
    <property type="project" value="UniProtKB-KW"/>
</dbReference>
<dbReference type="Pfam" id="PF04752">
    <property type="entry name" value="ChaC"/>
    <property type="match status" value="1"/>
</dbReference>
<evidence type="ECO:0000313" key="3">
    <source>
        <dbReference type="EMBL" id="PKR88065.1"/>
    </source>
</evidence>
<evidence type="ECO:0000256" key="1">
    <source>
        <dbReference type="ARBA" id="ARBA00012344"/>
    </source>
</evidence>
<dbReference type="OrthoDB" id="9795692at2"/>
<dbReference type="SUPFAM" id="SSF110857">
    <property type="entry name" value="Gamma-glutamyl cyclotransferase-like"/>
    <property type="match status" value="1"/>
</dbReference>
<dbReference type="GO" id="GO:0061928">
    <property type="term" value="F:glutathione specific gamma-glutamylcyclotransferase activity"/>
    <property type="evidence" value="ECO:0007669"/>
    <property type="project" value="UniProtKB-EC"/>
</dbReference>
<name>A0A1I4RTT4_9HYPH</name>
<dbReference type="EMBL" id="PJNW01000014">
    <property type="protein sequence ID" value="PKR88065.1"/>
    <property type="molecule type" value="Genomic_DNA"/>
</dbReference>
<dbReference type="Gene3D" id="3.10.490.10">
    <property type="entry name" value="Gamma-glutamyl cyclotransferase-like"/>
    <property type="match status" value="1"/>
</dbReference>
<proteinExistence type="predicted"/>
<dbReference type="AlphaFoldDB" id="A0A1I4RTT4"/>
<dbReference type="PANTHER" id="PTHR12192">
    <property type="entry name" value="CATION TRANSPORT PROTEIN CHAC-RELATED"/>
    <property type="match status" value="1"/>
</dbReference>
<dbReference type="InterPro" id="IPR036568">
    <property type="entry name" value="GGCT-like_sf"/>
</dbReference>
<dbReference type="PANTHER" id="PTHR12192:SF2">
    <property type="entry name" value="GLUTATHIONE-SPECIFIC GAMMA-GLUTAMYLCYCLOTRANSFERASE 2"/>
    <property type="match status" value="1"/>
</dbReference>
<dbReference type="CDD" id="cd06661">
    <property type="entry name" value="GGCT_like"/>
    <property type="match status" value="1"/>
</dbReference>
<dbReference type="GO" id="GO:0006751">
    <property type="term" value="P:glutathione catabolic process"/>
    <property type="evidence" value="ECO:0007669"/>
    <property type="project" value="InterPro"/>
</dbReference>
<sequence>MDASIWVFGYGSLMWNPGFPHLRAVQARMHGVRRALCIRSTHYRGTPENPGLVFGLDRGGSCHGVAFEVAEADREAVVAYLRAREQISMVYHEVVRPARLLTGETVGALVYVANQAHEQYAGGLSFEETLDIIRQSAGEMGPNVDYVTATLRRLQDMGIRDQALERVVAALAGAVGPA</sequence>
<reference evidence="3 4" key="1">
    <citation type="submission" date="2017-12" db="EMBL/GenBank/DDBJ databases">
        <title>Anaerobic carbon monoxide metabolism by Pleomorphomonas carboxyditropha sp. nov., a new mesophilic hydrogenogenic carboxidotroph.</title>
        <authorList>
            <person name="Esquivel-Elizondo S."/>
            <person name="Krajmalnik-Brown R."/>
        </authorList>
    </citation>
    <scope>NUCLEOTIDE SEQUENCE [LARGE SCALE GENOMIC DNA]</scope>
    <source>
        <strain evidence="3 4">R5-392</strain>
    </source>
</reference>
<dbReference type="Proteomes" id="UP000233491">
    <property type="component" value="Unassembled WGS sequence"/>
</dbReference>